<organism evidence="2 3">
    <name type="scientific">Fulvimonas soli</name>
    <dbReference type="NCBI Taxonomy" id="155197"/>
    <lineage>
        <taxon>Bacteria</taxon>
        <taxon>Pseudomonadati</taxon>
        <taxon>Pseudomonadota</taxon>
        <taxon>Gammaproteobacteria</taxon>
        <taxon>Lysobacterales</taxon>
        <taxon>Rhodanobacteraceae</taxon>
        <taxon>Fulvimonas</taxon>
    </lineage>
</organism>
<gene>
    <name evidence="2" type="ORF">C7456_1431</name>
</gene>
<protein>
    <submittedName>
        <fullName evidence="2">Winged helix-turn helix protein</fullName>
    </submittedName>
</protein>
<reference evidence="2 3" key="1">
    <citation type="submission" date="2018-05" db="EMBL/GenBank/DDBJ databases">
        <title>Genomic Encyclopedia of Type Strains, Phase IV (KMG-IV): sequencing the most valuable type-strain genomes for metagenomic binning, comparative biology and taxonomic classification.</title>
        <authorList>
            <person name="Goeker M."/>
        </authorList>
    </citation>
    <scope>NUCLEOTIDE SEQUENCE [LARGE SCALE GENOMIC DNA]</scope>
    <source>
        <strain evidence="2 3">DSM 14263</strain>
    </source>
</reference>
<accession>A0A316HCI4</accession>
<dbReference type="Pfam" id="PF13551">
    <property type="entry name" value="HTH_29"/>
    <property type="match status" value="1"/>
</dbReference>
<dbReference type="InterPro" id="IPR012337">
    <property type="entry name" value="RNaseH-like_sf"/>
</dbReference>
<dbReference type="Proteomes" id="UP000245812">
    <property type="component" value="Unassembled WGS sequence"/>
</dbReference>
<dbReference type="EMBL" id="QGHC01000043">
    <property type="protein sequence ID" value="PWK77983.1"/>
    <property type="molecule type" value="Genomic_DNA"/>
</dbReference>
<dbReference type="AlphaFoldDB" id="A0A316HCI4"/>
<keyword evidence="3" id="KW-1185">Reference proteome</keyword>
<dbReference type="GO" id="GO:0003676">
    <property type="term" value="F:nucleic acid binding"/>
    <property type="evidence" value="ECO:0007669"/>
    <property type="project" value="InterPro"/>
</dbReference>
<evidence type="ECO:0000313" key="3">
    <source>
        <dbReference type="Proteomes" id="UP000245812"/>
    </source>
</evidence>
<feature type="domain" description="Integrase catalytic" evidence="1">
    <location>
        <begin position="159"/>
        <end position="335"/>
    </location>
</feature>
<dbReference type="Pfam" id="PF13683">
    <property type="entry name" value="rve_3"/>
    <property type="match status" value="1"/>
</dbReference>
<dbReference type="NCBIfam" id="NF033577">
    <property type="entry name" value="transpos_IS481"/>
    <property type="match status" value="1"/>
</dbReference>
<sequence>MSAASQRTKRKLSLLQLAEELGNVSKACQLMGYHRDSFYEVKRAFQTGGVAALVEQRRGPRGPHPNRVSPDVEQAILDFCLQFPTKGSQFVANQLRLQGTEVSPSGVRGVWQRHDLLTRHKRLLRLEAHARDTTFVLTEAQMRLLEKAGSEVIPQQHVESAAPGELLCQDTFYWGTLKGVGKVYVQVVVDTFCSLAFAKVYTSKMPVTAADTLYERVLPFYEAINTPVQAVLTDNGREFCGVKDHHPFELLLAMEGIEHRTTKIATPRTNGFVERMNRTLLDECFRVAGRQTWYITPAEIQRDLDAFLRYYNLERSHQGYRLKGRTPAMALRDALNLETLPPIIPEPEETTESEAEKLVA</sequence>
<dbReference type="Gene3D" id="3.30.420.10">
    <property type="entry name" value="Ribonuclease H-like superfamily/Ribonuclease H"/>
    <property type="match status" value="1"/>
</dbReference>
<dbReference type="PROSITE" id="PS50994">
    <property type="entry name" value="INTEGRASE"/>
    <property type="match status" value="1"/>
</dbReference>
<comment type="caution">
    <text evidence="2">The sequence shown here is derived from an EMBL/GenBank/DDBJ whole genome shotgun (WGS) entry which is preliminary data.</text>
</comment>
<dbReference type="InterPro" id="IPR001584">
    <property type="entry name" value="Integrase_cat-core"/>
</dbReference>
<evidence type="ECO:0000313" key="2">
    <source>
        <dbReference type="EMBL" id="PWK77983.1"/>
    </source>
</evidence>
<dbReference type="InterPro" id="IPR009057">
    <property type="entry name" value="Homeodomain-like_sf"/>
</dbReference>
<dbReference type="InterPro" id="IPR036397">
    <property type="entry name" value="RNaseH_sf"/>
</dbReference>
<dbReference type="RefSeq" id="WP_109724938.1">
    <property type="nucleotide sequence ID" value="NZ_MSZV01000112.1"/>
</dbReference>
<proteinExistence type="predicted"/>
<dbReference type="InterPro" id="IPR047656">
    <property type="entry name" value="IS481-like_transpos"/>
</dbReference>
<name>A0A316HCI4_9GAMM</name>
<dbReference type="GO" id="GO:0015074">
    <property type="term" value="P:DNA integration"/>
    <property type="evidence" value="ECO:0007669"/>
    <property type="project" value="InterPro"/>
</dbReference>
<dbReference type="OrthoDB" id="5941211at2"/>
<evidence type="ECO:0000259" key="1">
    <source>
        <dbReference type="PROSITE" id="PS50994"/>
    </source>
</evidence>
<dbReference type="SUPFAM" id="SSF46689">
    <property type="entry name" value="Homeodomain-like"/>
    <property type="match status" value="1"/>
</dbReference>
<dbReference type="SUPFAM" id="SSF53098">
    <property type="entry name" value="Ribonuclease H-like"/>
    <property type="match status" value="1"/>
</dbReference>